<reference evidence="2 3" key="1">
    <citation type="submission" date="2020-07" db="EMBL/GenBank/DDBJ databases">
        <title>Sequencing the genomes of 1000 actinobacteria strains.</title>
        <authorList>
            <person name="Klenk H.-P."/>
        </authorList>
    </citation>
    <scope>NUCLEOTIDE SEQUENCE [LARGE SCALE GENOMIC DNA]</scope>
    <source>
        <strain evidence="2 3">LI1</strain>
    </source>
</reference>
<name>A0A7Z0J679_9MICO</name>
<comment type="caution">
    <text evidence="2">The sequence shown here is derived from an EMBL/GenBank/DDBJ whole genome shotgun (WGS) entry which is preliminary data.</text>
</comment>
<dbReference type="AlphaFoldDB" id="A0A7Z0J679"/>
<evidence type="ECO:0000256" key="1">
    <source>
        <dbReference type="SAM" id="Coils"/>
    </source>
</evidence>
<protein>
    <submittedName>
        <fullName evidence="2">Putative coiled-coil protein SlyX</fullName>
    </submittedName>
</protein>
<evidence type="ECO:0000313" key="2">
    <source>
        <dbReference type="EMBL" id="NYJ20242.1"/>
    </source>
</evidence>
<proteinExistence type="predicted"/>
<organism evidence="2 3">
    <name type="scientific">Glaciibacter psychrotolerans</name>
    <dbReference type="NCBI Taxonomy" id="670054"/>
    <lineage>
        <taxon>Bacteria</taxon>
        <taxon>Bacillati</taxon>
        <taxon>Actinomycetota</taxon>
        <taxon>Actinomycetes</taxon>
        <taxon>Micrococcales</taxon>
        <taxon>Microbacteriaceae</taxon>
        <taxon>Glaciibacter</taxon>
    </lineage>
</organism>
<feature type="coiled-coil region" evidence="1">
    <location>
        <begin position="14"/>
        <end position="69"/>
    </location>
</feature>
<keyword evidence="3" id="KW-1185">Reference proteome</keyword>
<dbReference type="Proteomes" id="UP000537260">
    <property type="component" value="Unassembled WGS sequence"/>
</dbReference>
<dbReference type="EMBL" id="JACCFM010000001">
    <property type="protein sequence ID" value="NYJ20242.1"/>
    <property type="molecule type" value="Genomic_DNA"/>
</dbReference>
<keyword evidence="1" id="KW-0175">Coiled coil</keyword>
<gene>
    <name evidence="2" type="ORF">HNR05_002033</name>
</gene>
<dbReference type="RefSeq" id="WP_179578879.1">
    <property type="nucleotide sequence ID" value="NZ_JACCFM010000001.1"/>
</dbReference>
<accession>A0A7Z0J679</accession>
<sequence>MSIGTPPPPKLEDEATLASELHEAKLEIRALRAQLARTAPTIDDLQRQLVAARKQGERYRQQVAALRQSSSWKITKPLRAIRRREANGTN</sequence>
<evidence type="ECO:0000313" key="3">
    <source>
        <dbReference type="Proteomes" id="UP000537260"/>
    </source>
</evidence>